<sequence>MSTHIVTKEQIKHSLDSLYRLMLKQQLEQAKQLKEEIDNNINYVGMDQDILLYYALLNYRYKALTDWVVIKDDSFDEVESFDIPSKGVIAYRYHFFKAFHSTLTANYTEADKHYEKARELLIQIPEPIEHAEFNYRMGYFYYQTYQQVVALDYIKKAKEEFLKHEGHEINVALCENFIGLCCIDLRHFELAEESFNKALDTFQKNDYKKSILMVRHNLAWLYSKQNLSKLAIRHVSEVTKNNPNHFKAFFVEAYEYYKLGEHDYAGQLIEKGLKLTNNLNNIEFKHRFTILKALNNQTPTLTLEKSITEGISYFEKEKLWDCIKEYADILALKFYEEDNHIKASQYFYVSNKAQKNELEKGALK</sequence>
<evidence type="ECO:0000313" key="1">
    <source>
        <dbReference type="EMBL" id="PEM66905.1"/>
    </source>
</evidence>
<name>A0A2B6SDX5_9BACI</name>
<dbReference type="Proteomes" id="UP000219775">
    <property type="component" value="Unassembled WGS sequence"/>
</dbReference>
<dbReference type="Gene3D" id="1.25.40.10">
    <property type="entry name" value="Tetratricopeptide repeat domain"/>
    <property type="match status" value="1"/>
</dbReference>
<dbReference type="InterPro" id="IPR019734">
    <property type="entry name" value="TPR_rpt"/>
</dbReference>
<dbReference type="RefSeq" id="WP_097969491.1">
    <property type="nucleotide sequence ID" value="NZ_JARTHX010000020.1"/>
</dbReference>
<dbReference type="AlphaFoldDB" id="A0A2B6SDX5"/>
<dbReference type="SMART" id="SM00028">
    <property type="entry name" value="TPR"/>
    <property type="match status" value="4"/>
</dbReference>
<dbReference type="Pfam" id="PF18801">
    <property type="entry name" value="RapH_N"/>
    <property type="match status" value="1"/>
</dbReference>
<dbReference type="SUPFAM" id="SSF48452">
    <property type="entry name" value="TPR-like"/>
    <property type="match status" value="1"/>
</dbReference>
<comment type="caution">
    <text evidence="1">The sequence shown here is derived from an EMBL/GenBank/DDBJ whole genome shotgun (WGS) entry which is preliminary data.</text>
</comment>
<dbReference type="EMBL" id="NUDP01000082">
    <property type="protein sequence ID" value="PEM66905.1"/>
    <property type="molecule type" value="Genomic_DNA"/>
</dbReference>
<gene>
    <name evidence="1" type="ORF">CN613_20865</name>
</gene>
<accession>A0A2B6SDX5</accession>
<reference evidence="1 2" key="1">
    <citation type="submission" date="2017-09" db="EMBL/GenBank/DDBJ databases">
        <title>Large-scale bioinformatics analysis of Bacillus genomes uncovers conserved roles of natural products in bacterial physiology.</title>
        <authorList>
            <consortium name="Agbiome Team Llc"/>
            <person name="Bleich R.M."/>
            <person name="Grubbs K.J."/>
            <person name="Santa Maria K.C."/>
            <person name="Allen S.E."/>
            <person name="Farag S."/>
            <person name="Shank E.A."/>
            <person name="Bowers A."/>
        </authorList>
    </citation>
    <scope>NUCLEOTIDE SEQUENCE [LARGE SCALE GENOMIC DNA]</scope>
    <source>
        <strain evidence="1 2">AFS009893</strain>
    </source>
</reference>
<evidence type="ECO:0000313" key="2">
    <source>
        <dbReference type="Proteomes" id="UP000219775"/>
    </source>
</evidence>
<proteinExistence type="predicted"/>
<organism evidence="1 2">
    <name type="scientific">Bacillus pseudomycoides</name>
    <dbReference type="NCBI Taxonomy" id="64104"/>
    <lineage>
        <taxon>Bacteria</taxon>
        <taxon>Bacillati</taxon>
        <taxon>Bacillota</taxon>
        <taxon>Bacilli</taxon>
        <taxon>Bacillales</taxon>
        <taxon>Bacillaceae</taxon>
        <taxon>Bacillus</taxon>
        <taxon>Bacillus cereus group</taxon>
    </lineage>
</organism>
<dbReference type="InterPro" id="IPR011990">
    <property type="entry name" value="TPR-like_helical_dom_sf"/>
</dbReference>
<protein>
    <submittedName>
        <fullName evidence="1">Uncharacterized protein</fullName>
    </submittedName>
</protein>